<dbReference type="RefSeq" id="WP_132532793.1">
    <property type="nucleotide sequence ID" value="NZ_BMJO01000002.1"/>
</dbReference>
<comment type="subcellular location">
    <subcellularLocation>
        <location evidence="1">Cell outer membrane</location>
    </subcellularLocation>
</comment>
<comment type="caution">
    <text evidence="6">The sequence shown here is derived from an EMBL/GenBank/DDBJ whole genome shotgun (WGS) entry which is preliminary data.</text>
</comment>
<dbReference type="Gene3D" id="2.40.170.20">
    <property type="entry name" value="TonB-dependent receptor, beta-barrel domain"/>
    <property type="match status" value="1"/>
</dbReference>
<dbReference type="OrthoDB" id="719274at2"/>
<dbReference type="Proteomes" id="UP000295684">
    <property type="component" value="Unassembled WGS sequence"/>
</dbReference>
<dbReference type="SUPFAM" id="SSF49464">
    <property type="entry name" value="Carboxypeptidase regulatory domain-like"/>
    <property type="match status" value="1"/>
</dbReference>
<gene>
    <name evidence="6" type="ORF">EV200_104260</name>
</gene>
<evidence type="ECO:0000256" key="2">
    <source>
        <dbReference type="ARBA" id="ARBA00023136"/>
    </source>
</evidence>
<reference evidence="6 7" key="1">
    <citation type="submission" date="2019-03" db="EMBL/GenBank/DDBJ databases">
        <title>Genomic Encyclopedia of Type Strains, Phase IV (KMG-IV): sequencing the most valuable type-strain genomes for metagenomic binning, comparative biology and taxonomic classification.</title>
        <authorList>
            <person name="Goeker M."/>
        </authorList>
    </citation>
    <scope>NUCLEOTIDE SEQUENCE [LARGE SCALE GENOMIC DNA]</scope>
    <source>
        <strain evidence="6 7">DSM 103236</strain>
    </source>
</reference>
<dbReference type="InterPro" id="IPR037066">
    <property type="entry name" value="Plug_dom_sf"/>
</dbReference>
<name>A0A4R2HE69_9SPHI</name>
<protein>
    <submittedName>
        <fullName evidence="6">Outer membrane receptor protein involved in Fe transport</fullName>
    </submittedName>
</protein>
<dbReference type="InterPro" id="IPR041700">
    <property type="entry name" value="OMP_b-brl_3"/>
</dbReference>
<keyword evidence="3" id="KW-0998">Cell outer membrane</keyword>
<evidence type="ECO:0000259" key="5">
    <source>
        <dbReference type="Pfam" id="PF14905"/>
    </source>
</evidence>
<dbReference type="EMBL" id="SLWO01000004">
    <property type="protein sequence ID" value="TCO25223.1"/>
    <property type="molecule type" value="Genomic_DNA"/>
</dbReference>
<evidence type="ECO:0000256" key="1">
    <source>
        <dbReference type="ARBA" id="ARBA00004442"/>
    </source>
</evidence>
<dbReference type="PANTHER" id="PTHR40980">
    <property type="entry name" value="PLUG DOMAIN-CONTAINING PROTEIN"/>
    <property type="match status" value="1"/>
</dbReference>
<feature type="transmembrane region" description="Helical" evidence="4">
    <location>
        <begin position="21"/>
        <end position="39"/>
    </location>
</feature>
<dbReference type="AlphaFoldDB" id="A0A4R2HE69"/>
<keyword evidence="4" id="KW-0812">Transmembrane</keyword>
<organism evidence="6 7">
    <name type="scientific">Pedobacter psychrotolerans</name>
    <dbReference type="NCBI Taxonomy" id="1843235"/>
    <lineage>
        <taxon>Bacteria</taxon>
        <taxon>Pseudomonadati</taxon>
        <taxon>Bacteroidota</taxon>
        <taxon>Sphingobacteriia</taxon>
        <taxon>Sphingobacteriales</taxon>
        <taxon>Sphingobacteriaceae</taxon>
        <taxon>Pedobacter</taxon>
    </lineage>
</organism>
<evidence type="ECO:0000256" key="3">
    <source>
        <dbReference type="ARBA" id="ARBA00023237"/>
    </source>
</evidence>
<dbReference type="Gene3D" id="2.170.130.10">
    <property type="entry name" value="TonB-dependent receptor, plug domain"/>
    <property type="match status" value="1"/>
</dbReference>
<feature type="domain" description="Outer membrane protein beta-barrel" evidence="5">
    <location>
        <begin position="398"/>
        <end position="801"/>
    </location>
</feature>
<dbReference type="Pfam" id="PF13620">
    <property type="entry name" value="CarboxypepD_reg"/>
    <property type="match status" value="1"/>
</dbReference>
<accession>A0A4R2HE69</accession>
<keyword evidence="6" id="KW-0675">Receptor</keyword>
<dbReference type="Pfam" id="PF14905">
    <property type="entry name" value="OMP_b-brl_3"/>
    <property type="match status" value="1"/>
</dbReference>
<dbReference type="GO" id="GO:0009279">
    <property type="term" value="C:cell outer membrane"/>
    <property type="evidence" value="ECO:0007669"/>
    <property type="project" value="UniProtKB-SubCell"/>
</dbReference>
<sequence>MQNKINRYFKFKTFNTAYRFLMPYSGFYLFVIVLLFMSISSDAQTRISGTVLDSITKNPIAYCTIRIKNQDPKLGTATQTDPDGKFSIPVVKPGNYSLEITALSYLQYQRSLKLPDSGVLVIGNILMNKDTKNLGDVTIVAKQNLIERRADKIIMNVGNSVLTNGSTANELLQQIPGLSAGDDGQIRLNGRAGVSVMIDNKVSPLSASELSSLLQNMPSGSISRIEIITNPSSKYDAVGAGGIINIITKKNTQAGVNGSASAGYNQGIYPNLLGSFMLNVKKGRFNVFGSYSYNKMKRSVNFKIDRFIDASVPLNFQQEMKFKPRFDNQVAKVGVDYDINNSSAMGFTFDLNIFERNRTIDDVTLISDRNFRIDSVYSTQTSNLKKLTNTAYNFYYNHKFKETGHNIEFNYTFSQFDNFDDRISNNFYYYPDGRELKMPNSIRNNVPFLVNNNVARIDYTVPFNKTTKLEAGVKGGWIRQENDLIYDSIINGAIVNVPAKNSSFSYSENLLAAYLNLSKKIDGYNLHAGLRLEGTSSDANFFTSGLRIKNDYTNLFPSVSADKKFNAHDLRISASRRIGRPSYQDLDPTLIYFNQYYYLQGNPSLKPEYTNVYSFSDTFKENYSLSVSYSRTSNPIVSIQEIQEKTNINIFAVTNLDVLSNVSVALDIPVTVTNWWNMNNNAYGYFNQTKAADYMGKSYDRHLFGFGFSTNHTFTLKNNYKLECQFKYDAPQLIGLNRLEEIYYLNLGVQKLLMNKKANVKLSVYDLLNSMKYNYQYDYFNVHSTERRSLDYRQLRLSFTYNFGGKSLNNRKSSEKDNGNERLKIQ</sequence>
<evidence type="ECO:0000313" key="7">
    <source>
        <dbReference type="Proteomes" id="UP000295684"/>
    </source>
</evidence>
<dbReference type="PANTHER" id="PTHR40980:SF4">
    <property type="entry name" value="TONB-DEPENDENT RECEPTOR-LIKE BETA-BARREL DOMAIN-CONTAINING PROTEIN"/>
    <property type="match status" value="1"/>
</dbReference>
<evidence type="ECO:0000256" key="4">
    <source>
        <dbReference type="SAM" id="Phobius"/>
    </source>
</evidence>
<evidence type="ECO:0000313" key="6">
    <source>
        <dbReference type="EMBL" id="TCO25223.1"/>
    </source>
</evidence>
<keyword evidence="2 4" id="KW-0472">Membrane</keyword>
<keyword evidence="4" id="KW-1133">Transmembrane helix</keyword>
<dbReference type="InterPro" id="IPR036942">
    <property type="entry name" value="Beta-barrel_TonB_sf"/>
</dbReference>
<proteinExistence type="predicted"/>
<dbReference type="SUPFAM" id="SSF56935">
    <property type="entry name" value="Porins"/>
    <property type="match status" value="1"/>
</dbReference>
<dbReference type="Gene3D" id="2.60.40.1120">
    <property type="entry name" value="Carboxypeptidase-like, regulatory domain"/>
    <property type="match status" value="1"/>
</dbReference>
<dbReference type="InterPro" id="IPR008969">
    <property type="entry name" value="CarboxyPept-like_regulatory"/>
</dbReference>